<dbReference type="AlphaFoldDB" id="A0A382ERG8"/>
<evidence type="ECO:0000313" key="1">
    <source>
        <dbReference type="EMBL" id="SVB52591.1"/>
    </source>
</evidence>
<accession>A0A382ERG8</accession>
<organism evidence="1">
    <name type="scientific">marine metagenome</name>
    <dbReference type="NCBI Taxonomy" id="408172"/>
    <lineage>
        <taxon>unclassified sequences</taxon>
        <taxon>metagenomes</taxon>
        <taxon>ecological metagenomes</taxon>
    </lineage>
</organism>
<sequence>MAFEAFCVFHKTCMPGNIYGEKPPLDKFINSPEYNGFYTFGKYLAELKLPKDQQQEFMKFVMQQGVKIKDWAKSFVLEEFIKLYSLKEDPKRAVESVIILAEEWSNENNRHWTEFFDKVPASMATHFIITGRISPWIIYGTNAGQRMVDRLNERELELVVNHINVNTWKHKLKKYPASLNELEIIDETCISK</sequence>
<dbReference type="EMBL" id="UINC01045618">
    <property type="protein sequence ID" value="SVB52591.1"/>
    <property type="molecule type" value="Genomic_DNA"/>
</dbReference>
<reference evidence="1" key="1">
    <citation type="submission" date="2018-05" db="EMBL/GenBank/DDBJ databases">
        <authorList>
            <person name="Lanie J.A."/>
            <person name="Ng W.-L."/>
            <person name="Kazmierczak K.M."/>
            <person name="Andrzejewski T.M."/>
            <person name="Davidsen T.M."/>
            <person name="Wayne K.J."/>
            <person name="Tettelin H."/>
            <person name="Glass J.I."/>
            <person name="Rusch D."/>
            <person name="Podicherti R."/>
            <person name="Tsui H.-C.T."/>
            <person name="Winkler M.E."/>
        </authorList>
    </citation>
    <scope>NUCLEOTIDE SEQUENCE</scope>
</reference>
<proteinExistence type="predicted"/>
<protein>
    <submittedName>
        <fullName evidence="1">Uncharacterized protein</fullName>
    </submittedName>
</protein>
<gene>
    <name evidence="1" type="ORF">METZ01_LOCUS205445</name>
</gene>
<name>A0A382ERG8_9ZZZZ</name>